<dbReference type="EMBL" id="CZAF01000002">
    <property type="protein sequence ID" value="CUO56145.1"/>
    <property type="molecule type" value="Genomic_DNA"/>
</dbReference>
<dbReference type="AlphaFoldDB" id="A0A174G700"/>
<sequence length="115" mass="13542">MRQGKMYNYIKTEYIPEVFTFMTLTFLETENGECAENGGDAEGLCKTVFEKAVTSGYFLLQKSATHIKEVVEIEEIDELESRNSNTYDELNDYYNNSYYNDGLDMDQQDERFWNF</sequence>
<accession>A0A174G700</accession>
<evidence type="ECO:0000313" key="2">
    <source>
        <dbReference type="Proteomes" id="UP000095614"/>
    </source>
</evidence>
<dbReference type="Proteomes" id="UP000095614">
    <property type="component" value="Unassembled WGS sequence"/>
</dbReference>
<name>A0A174G700_BACUN</name>
<reference evidence="1 2" key="1">
    <citation type="submission" date="2015-09" db="EMBL/GenBank/DDBJ databases">
        <authorList>
            <consortium name="Pathogen Informatics"/>
        </authorList>
    </citation>
    <scope>NUCLEOTIDE SEQUENCE [LARGE SCALE GENOMIC DNA]</scope>
    <source>
        <strain evidence="1 2">2789STDY5834847</strain>
    </source>
</reference>
<evidence type="ECO:0000313" key="1">
    <source>
        <dbReference type="EMBL" id="CUO56145.1"/>
    </source>
</evidence>
<organism evidence="1 2">
    <name type="scientific">Bacteroides uniformis</name>
    <dbReference type="NCBI Taxonomy" id="820"/>
    <lineage>
        <taxon>Bacteria</taxon>
        <taxon>Pseudomonadati</taxon>
        <taxon>Bacteroidota</taxon>
        <taxon>Bacteroidia</taxon>
        <taxon>Bacteroidales</taxon>
        <taxon>Bacteroidaceae</taxon>
        <taxon>Bacteroides</taxon>
    </lineage>
</organism>
<protein>
    <submittedName>
        <fullName evidence="1">Uncharacterized protein</fullName>
    </submittedName>
</protein>
<gene>
    <name evidence="1" type="ORF">ERS852462_00820</name>
</gene>
<proteinExistence type="predicted"/>